<evidence type="ECO:0000313" key="7">
    <source>
        <dbReference type="EMBL" id="MBB4011573.1"/>
    </source>
</evidence>
<accession>A0A840BFY1</accession>
<keyword evidence="2 7" id="KW-0813">Transport</keyword>
<sequence>MFESAIVVPGVEAPQGEAAEVEVLNLTKRFGDFVALDDVSIHVAAGSFHALLGENGAGKSTLVKCLIGYQPADSGSVSVDRRERSIGNPREAAALGIGMVFQHFTLAPNLSVAENLLLAQPRLPALLDWKRERAALEAMLAEMPFRVPLDALAGELAAGEKQKVEIIKQLYLKRRFIILDEPTSVLTPGEADELLGYLQTRTQAGKLTVLMITHKFREVMRFADAVTVLRRGKHVAGAKVSETDPHRLAVAMMGADEASPEAEPSPATSSHTTGDEVLRVSALTVIGDRGVPAVDKASFSVRAGEIVGVAGVSGNGQRELVEALLGQRRHLSGSVTIDGKPYRQRRHEMQALGVRSLPEEPLRNACVGEMSVADNMALRSFDKAPLARGPWLRPKALAEQARSMIEHFGVRTPGPGAPIASLSGGNVQRAVLARELSAGAQGPVRVLIVANPVFGLDFRAVAAIHARLRAARDAGCAVLLVSEDLDELLELSDRLLVMHAGQIGYECPRAGADVATLGRYMAGEAHA</sequence>
<keyword evidence="5 7" id="KW-0067">ATP-binding</keyword>
<dbReference type="InterPro" id="IPR003593">
    <property type="entry name" value="AAA+_ATPase"/>
</dbReference>
<evidence type="ECO:0000256" key="3">
    <source>
        <dbReference type="ARBA" id="ARBA00022737"/>
    </source>
</evidence>
<evidence type="ECO:0000313" key="8">
    <source>
        <dbReference type="Proteomes" id="UP000561045"/>
    </source>
</evidence>
<proteinExistence type="predicted"/>
<dbReference type="PROSITE" id="PS50893">
    <property type="entry name" value="ABC_TRANSPORTER_2"/>
    <property type="match status" value="2"/>
</dbReference>
<dbReference type="SMART" id="SM00382">
    <property type="entry name" value="AAA"/>
    <property type="match status" value="1"/>
</dbReference>
<dbReference type="AlphaFoldDB" id="A0A840BFY1"/>
<dbReference type="InterPro" id="IPR003439">
    <property type="entry name" value="ABC_transporter-like_ATP-bd"/>
</dbReference>
<keyword evidence="1" id="KW-1003">Cell membrane</keyword>
<evidence type="ECO:0000256" key="2">
    <source>
        <dbReference type="ARBA" id="ARBA00022597"/>
    </source>
</evidence>
<evidence type="ECO:0000256" key="4">
    <source>
        <dbReference type="ARBA" id="ARBA00022741"/>
    </source>
</evidence>
<organism evidence="7 8">
    <name type="scientific">Niveibacterium umoris</name>
    <dbReference type="NCBI Taxonomy" id="1193620"/>
    <lineage>
        <taxon>Bacteria</taxon>
        <taxon>Pseudomonadati</taxon>
        <taxon>Pseudomonadota</taxon>
        <taxon>Betaproteobacteria</taxon>
        <taxon>Rhodocyclales</taxon>
        <taxon>Rhodocyclaceae</taxon>
        <taxon>Niveibacterium</taxon>
    </lineage>
</organism>
<dbReference type="InterPro" id="IPR050107">
    <property type="entry name" value="ABC_carbohydrate_import_ATPase"/>
</dbReference>
<keyword evidence="8" id="KW-1185">Reference proteome</keyword>
<evidence type="ECO:0000259" key="6">
    <source>
        <dbReference type="PROSITE" id="PS50893"/>
    </source>
</evidence>
<dbReference type="CDD" id="cd03216">
    <property type="entry name" value="ABC_Carb_Monos_I"/>
    <property type="match status" value="1"/>
</dbReference>
<dbReference type="InterPro" id="IPR017871">
    <property type="entry name" value="ABC_transporter-like_CS"/>
</dbReference>
<keyword evidence="4" id="KW-0547">Nucleotide-binding</keyword>
<feature type="domain" description="ABC transporter" evidence="6">
    <location>
        <begin position="278"/>
        <end position="525"/>
    </location>
</feature>
<evidence type="ECO:0000256" key="1">
    <source>
        <dbReference type="ARBA" id="ARBA00022475"/>
    </source>
</evidence>
<dbReference type="GO" id="GO:0005524">
    <property type="term" value="F:ATP binding"/>
    <property type="evidence" value="ECO:0007669"/>
    <property type="project" value="UniProtKB-KW"/>
</dbReference>
<keyword evidence="1" id="KW-0472">Membrane</keyword>
<dbReference type="Proteomes" id="UP000561045">
    <property type="component" value="Unassembled WGS sequence"/>
</dbReference>
<keyword evidence="2 7" id="KW-0762">Sugar transport</keyword>
<dbReference type="Pfam" id="PF00005">
    <property type="entry name" value="ABC_tran"/>
    <property type="match status" value="2"/>
</dbReference>
<feature type="domain" description="ABC transporter" evidence="6">
    <location>
        <begin position="21"/>
        <end position="256"/>
    </location>
</feature>
<keyword evidence="3" id="KW-0677">Repeat</keyword>
<dbReference type="EMBL" id="JACIET010000001">
    <property type="protein sequence ID" value="MBB4011573.1"/>
    <property type="molecule type" value="Genomic_DNA"/>
</dbReference>
<reference evidence="7 8" key="1">
    <citation type="submission" date="2020-08" db="EMBL/GenBank/DDBJ databases">
        <title>Genomic Encyclopedia of Type Strains, Phase IV (KMG-IV): sequencing the most valuable type-strain genomes for metagenomic binning, comparative biology and taxonomic classification.</title>
        <authorList>
            <person name="Goeker M."/>
        </authorList>
    </citation>
    <scope>NUCLEOTIDE SEQUENCE [LARGE SCALE GENOMIC DNA]</scope>
    <source>
        <strain evidence="7 8">DSM 106739</strain>
    </source>
</reference>
<protein>
    <submittedName>
        <fullName evidence="7">Simple sugar transport system ATP-binding protein</fullName>
    </submittedName>
</protein>
<dbReference type="GO" id="GO:0016887">
    <property type="term" value="F:ATP hydrolysis activity"/>
    <property type="evidence" value="ECO:0007669"/>
    <property type="project" value="InterPro"/>
</dbReference>
<dbReference type="PANTHER" id="PTHR43790:SF4">
    <property type="entry name" value="GUANOSINE IMPORT ATP-BINDING PROTEIN NUPO"/>
    <property type="match status" value="1"/>
</dbReference>
<dbReference type="CDD" id="cd03215">
    <property type="entry name" value="ABC_Carb_Monos_II"/>
    <property type="match status" value="1"/>
</dbReference>
<dbReference type="InterPro" id="IPR027417">
    <property type="entry name" value="P-loop_NTPase"/>
</dbReference>
<name>A0A840BFY1_9RHOO</name>
<dbReference type="PANTHER" id="PTHR43790">
    <property type="entry name" value="CARBOHYDRATE TRANSPORT ATP-BINDING PROTEIN MG119-RELATED"/>
    <property type="match status" value="1"/>
</dbReference>
<dbReference type="RefSeq" id="WP_183632275.1">
    <property type="nucleotide sequence ID" value="NZ_BAABLE010000011.1"/>
</dbReference>
<dbReference type="Gene3D" id="3.40.50.300">
    <property type="entry name" value="P-loop containing nucleotide triphosphate hydrolases"/>
    <property type="match status" value="2"/>
</dbReference>
<evidence type="ECO:0000256" key="5">
    <source>
        <dbReference type="ARBA" id="ARBA00022840"/>
    </source>
</evidence>
<dbReference type="PROSITE" id="PS00211">
    <property type="entry name" value="ABC_TRANSPORTER_1"/>
    <property type="match status" value="1"/>
</dbReference>
<gene>
    <name evidence="7" type="ORF">GGR36_000881</name>
</gene>
<comment type="caution">
    <text evidence="7">The sequence shown here is derived from an EMBL/GenBank/DDBJ whole genome shotgun (WGS) entry which is preliminary data.</text>
</comment>
<dbReference type="SUPFAM" id="SSF52540">
    <property type="entry name" value="P-loop containing nucleoside triphosphate hydrolases"/>
    <property type="match status" value="2"/>
</dbReference>